<sequence>KRDVETIYHSVANLVFVVSVVLFLTLQVNHSEVIMDAKAMPSAIAGFSAKFCNELDKSKDVVCSPLSAEYLLALLTLGATDPAHNELLKSLGFPERRHYS</sequence>
<proteinExistence type="evidence at transcript level"/>
<feature type="non-terminal residue" evidence="4">
    <location>
        <position position="1"/>
    </location>
</feature>
<evidence type="ECO:0000256" key="2">
    <source>
        <dbReference type="ARBA" id="ARBA00022900"/>
    </source>
</evidence>
<dbReference type="InterPro" id="IPR036186">
    <property type="entry name" value="Serpin_sf"/>
</dbReference>
<feature type="non-terminal residue" evidence="4">
    <location>
        <position position="100"/>
    </location>
</feature>
<evidence type="ECO:0000256" key="3">
    <source>
        <dbReference type="SAM" id="Phobius"/>
    </source>
</evidence>
<organism evidence="4">
    <name type="scientific">Antheraea mylitta</name>
    <name type="common">Tasar silkworm</name>
    <dbReference type="NCBI Taxonomy" id="34739"/>
    <lineage>
        <taxon>Eukaryota</taxon>
        <taxon>Metazoa</taxon>
        <taxon>Ecdysozoa</taxon>
        <taxon>Arthropoda</taxon>
        <taxon>Hexapoda</taxon>
        <taxon>Insecta</taxon>
        <taxon>Pterygota</taxon>
        <taxon>Neoptera</taxon>
        <taxon>Endopterygota</taxon>
        <taxon>Lepidoptera</taxon>
        <taxon>Glossata</taxon>
        <taxon>Ditrysia</taxon>
        <taxon>Bombycoidea</taxon>
        <taxon>Saturniidae</taxon>
        <taxon>Saturniinae</taxon>
        <taxon>Saturniini</taxon>
        <taxon>Antheraea</taxon>
    </lineage>
</organism>
<keyword evidence="1" id="KW-0646">Protease inhibitor</keyword>
<accession>Q0Q019</accession>
<dbReference type="InterPro" id="IPR042178">
    <property type="entry name" value="Serpin_sf_1"/>
</dbReference>
<evidence type="ECO:0000313" key="4">
    <source>
        <dbReference type="EMBL" id="ABG72715.1"/>
    </source>
</evidence>
<keyword evidence="3" id="KW-0812">Transmembrane</keyword>
<name>Q0Q019_ANTMY</name>
<dbReference type="GO" id="GO:0004867">
    <property type="term" value="F:serine-type endopeptidase inhibitor activity"/>
    <property type="evidence" value="ECO:0007669"/>
    <property type="project" value="UniProtKB-KW"/>
</dbReference>
<evidence type="ECO:0000256" key="1">
    <source>
        <dbReference type="ARBA" id="ARBA00022690"/>
    </source>
</evidence>
<keyword evidence="2" id="KW-0722">Serine protease inhibitor</keyword>
<keyword evidence="3" id="KW-0472">Membrane</keyword>
<dbReference type="Gene3D" id="3.30.497.10">
    <property type="entry name" value="Antithrombin, subunit I, domain 2"/>
    <property type="match status" value="1"/>
</dbReference>
<dbReference type="EMBL" id="DQ666512">
    <property type="protein sequence ID" value="ABG72715.1"/>
    <property type="molecule type" value="mRNA"/>
</dbReference>
<protein>
    <submittedName>
        <fullName evidence="4">Serpin-like protein</fullName>
    </submittedName>
</protein>
<dbReference type="SUPFAM" id="SSF56574">
    <property type="entry name" value="Serpins"/>
    <property type="match status" value="1"/>
</dbReference>
<feature type="transmembrane region" description="Helical" evidence="3">
    <location>
        <begin position="6"/>
        <end position="26"/>
    </location>
</feature>
<keyword evidence="3" id="KW-1133">Transmembrane helix</keyword>
<reference evidence="4" key="1">
    <citation type="journal article" date="2006" name="BMC Genomics">
        <title>Analysis of bacteria-challenged wild silkmoth, Antheraea mylitta (lepidoptera) transcriptome reveals potential immune genes.</title>
        <authorList>
            <person name="Gandhe A.S."/>
            <person name="Arunkumar K.P."/>
            <person name="John S.H."/>
            <person name="Nagaraju J."/>
        </authorList>
    </citation>
    <scope>NUCLEOTIDE SEQUENCE</scope>
</reference>
<dbReference type="AlphaFoldDB" id="Q0Q019"/>